<dbReference type="InterPro" id="IPR011234">
    <property type="entry name" value="Fumarylacetoacetase-like_C"/>
</dbReference>
<name>A0A6J7GAW1_9ZZZZ</name>
<dbReference type="PANTHER" id="PTHR11820:SF112">
    <property type="entry name" value="FUMARYLACETOACETATE HYDROLASE FAMILY PROTEIN (AFU_ORTHOLOGUE AFUA_1G02370)-RELATED"/>
    <property type="match status" value="1"/>
</dbReference>
<proteinExistence type="predicted"/>
<evidence type="ECO:0000313" key="3">
    <source>
        <dbReference type="EMBL" id="CAB4904266.1"/>
    </source>
</evidence>
<accession>A0A6J7GAW1</accession>
<gene>
    <name evidence="3" type="ORF">UFOPK3610_00314</name>
</gene>
<dbReference type="GO" id="GO:0016853">
    <property type="term" value="F:isomerase activity"/>
    <property type="evidence" value="ECO:0007669"/>
    <property type="project" value="UniProtKB-ARBA"/>
</dbReference>
<dbReference type="PANTHER" id="PTHR11820">
    <property type="entry name" value="ACYLPYRUVASE"/>
    <property type="match status" value="1"/>
</dbReference>
<dbReference type="SUPFAM" id="SSF56529">
    <property type="entry name" value="FAH"/>
    <property type="match status" value="1"/>
</dbReference>
<evidence type="ECO:0000256" key="1">
    <source>
        <dbReference type="ARBA" id="ARBA00022723"/>
    </source>
</evidence>
<protein>
    <submittedName>
        <fullName evidence="3">Unannotated protein</fullName>
    </submittedName>
</protein>
<dbReference type="Gene3D" id="3.90.850.10">
    <property type="entry name" value="Fumarylacetoacetase-like, C-terminal domain"/>
    <property type="match status" value="1"/>
</dbReference>
<dbReference type="Pfam" id="PF01557">
    <property type="entry name" value="FAA_hydrolase"/>
    <property type="match status" value="1"/>
</dbReference>
<feature type="domain" description="Fumarylacetoacetase-like C-terminal" evidence="2">
    <location>
        <begin position="62"/>
        <end position="268"/>
    </location>
</feature>
<dbReference type="AlphaFoldDB" id="A0A6J7GAW1"/>
<organism evidence="3">
    <name type="scientific">freshwater metagenome</name>
    <dbReference type="NCBI Taxonomy" id="449393"/>
    <lineage>
        <taxon>unclassified sequences</taxon>
        <taxon>metagenomes</taxon>
        <taxon>ecological metagenomes</taxon>
    </lineage>
</organism>
<sequence>MKLIGYEVDRVRHIGSVEGDLVTPLGTVTNFYENGCTGTSSSDGPLVLAELKQVPPYLLTAKIFCIGMNYQAHIKEASGAVATPKEPMIFGRWESTLVVDGTPVPIPPNEDGLDWEVELAAVIGKQLFDVDAATAMGAVMGYTAFNDLSARRKQLATAQFTLGKNPDRSGPIGPVLVTADEINDPHNLRVRTRVNGETVQDGNTKDMIYDIGTIIAYISDTVTINPGDIIATGTPAGVGFGMTPKRYLHDGDVVEIEVESIGVVRSPIINRDKL</sequence>
<evidence type="ECO:0000259" key="2">
    <source>
        <dbReference type="Pfam" id="PF01557"/>
    </source>
</evidence>
<dbReference type="GO" id="GO:0046872">
    <property type="term" value="F:metal ion binding"/>
    <property type="evidence" value="ECO:0007669"/>
    <property type="project" value="UniProtKB-KW"/>
</dbReference>
<dbReference type="FunFam" id="3.90.850.10:FF:000002">
    <property type="entry name" value="2-hydroxyhepta-2,4-diene-1,7-dioate isomerase"/>
    <property type="match status" value="1"/>
</dbReference>
<dbReference type="GO" id="GO:0019752">
    <property type="term" value="P:carboxylic acid metabolic process"/>
    <property type="evidence" value="ECO:0007669"/>
    <property type="project" value="UniProtKB-ARBA"/>
</dbReference>
<dbReference type="EMBL" id="CAFBMR010000006">
    <property type="protein sequence ID" value="CAB4904266.1"/>
    <property type="molecule type" value="Genomic_DNA"/>
</dbReference>
<reference evidence="3" key="1">
    <citation type="submission" date="2020-05" db="EMBL/GenBank/DDBJ databases">
        <authorList>
            <person name="Chiriac C."/>
            <person name="Salcher M."/>
            <person name="Ghai R."/>
            <person name="Kavagutti S V."/>
        </authorList>
    </citation>
    <scope>NUCLEOTIDE SEQUENCE</scope>
</reference>
<dbReference type="InterPro" id="IPR036663">
    <property type="entry name" value="Fumarylacetoacetase_C_sf"/>
</dbReference>
<keyword evidence="1" id="KW-0479">Metal-binding</keyword>